<evidence type="ECO:0008006" key="4">
    <source>
        <dbReference type="Google" id="ProtNLM"/>
    </source>
</evidence>
<feature type="chain" id="PRO_5047440991" description="Ig-like domain repeat protein" evidence="1">
    <location>
        <begin position="38"/>
        <end position="376"/>
    </location>
</feature>
<organism evidence="2 3">
    <name type="scientific">Phytohabitans aurantiacus</name>
    <dbReference type="NCBI Taxonomy" id="3016789"/>
    <lineage>
        <taxon>Bacteria</taxon>
        <taxon>Bacillati</taxon>
        <taxon>Actinomycetota</taxon>
        <taxon>Actinomycetes</taxon>
        <taxon>Micromonosporales</taxon>
        <taxon>Micromonosporaceae</taxon>
    </lineage>
</organism>
<dbReference type="InterPro" id="IPR013783">
    <property type="entry name" value="Ig-like_fold"/>
</dbReference>
<keyword evidence="1" id="KW-0732">Signal</keyword>
<dbReference type="Gene3D" id="2.60.40.10">
    <property type="entry name" value="Immunoglobulins"/>
    <property type="match status" value="1"/>
</dbReference>
<evidence type="ECO:0000256" key="1">
    <source>
        <dbReference type="SAM" id="SignalP"/>
    </source>
</evidence>
<reference evidence="2" key="1">
    <citation type="submission" date="2022-12" db="EMBL/GenBank/DDBJ databases">
        <title>New Phytohabitans aurantiacus sp. RD004123 nov., an actinomycete isolated from soil.</title>
        <authorList>
            <person name="Triningsih D.W."/>
            <person name="Harunari E."/>
            <person name="Igarashi Y."/>
        </authorList>
    </citation>
    <scope>NUCLEOTIDE SEQUENCE</scope>
    <source>
        <strain evidence="2">RD004123</strain>
    </source>
</reference>
<feature type="signal peptide" evidence="1">
    <location>
        <begin position="1"/>
        <end position="37"/>
    </location>
</feature>
<protein>
    <recommendedName>
        <fullName evidence="4">Ig-like domain repeat protein</fullName>
    </recommendedName>
</protein>
<accession>A0ABQ5QP99</accession>
<gene>
    <name evidence="2" type="ORF">Pa4123_13350</name>
</gene>
<dbReference type="EMBL" id="BSDI01000005">
    <property type="protein sequence ID" value="GLH96062.1"/>
    <property type="molecule type" value="Genomic_DNA"/>
</dbReference>
<keyword evidence="3" id="KW-1185">Reference proteome</keyword>
<evidence type="ECO:0000313" key="2">
    <source>
        <dbReference type="EMBL" id="GLH96062.1"/>
    </source>
</evidence>
<evidence type="ECO:0000313" key="3">
    <source>
        <dbReference type="Proteomes" id="UP001144280"/>
    </source>
</evidence>
<comment type="caution">
    <text evidence="2">The sequence shown here is derived from an EMBL/GenBank/DDBJ whole genome shotgun (WGS) entry which is preliminary data.</text>
</comment>
<name>A0ABQ5QP99_9ACTN</name>
<sequence>MEMTTTRPRTRRVLAASTISALLATLLVAATGPAAYADGSPVPGNKNCSDLISGAKELRIDPPSDGTFTDGTLSVTLDVRTLTSDDPSHSGTQTGSPVFDYTATGGATVIGVAVKGGPNTNFYDYRPGGANSGTALHAPVNPANDKFFGLSHVSFCYVPKVQPAIVTQVSAASITIGDPVHDTATLSGGNNPTGTITFQAFGPDDATCSGTAAFTSTVPVNGNGDYDSAAFTPNAVGTYEWIASYSGDAFNFAATTACGDVNESVVVNKARPTMNTVPDLLPNDSATIAGAFAPAGGTISFKLYLNADCTGDAAYVEPDQTVDANGTYVTSNTTFKVTADATISWVVEYSGDANNEAASSGCTQEQVVMDFTPLNS</sequence>
<dbReference type="Proteomes" id="UP001144280">
    <property type="component" value="Unassembled WGS sequence"/>
</dbReference>
<proteinExistence type="predicted"/>